<evidence type="ECO:0000313" key="2">
    <source>
        <dbReference type="Proteomes" id="UP000016566"/>
    </source>
</evidence>
<keyword evidence="2" id="KW-1185">Reference proteome</keyword>
<dbReference type="RefSeq" id="WP_021694881.1">
    <property type="nucleotide sequence ID" value="NZ_BATB01000047.1"/>
</dbReference>
<dbReference type="eggNOG" id="COG2771">
    <property type="taxonomic scope" value="Bacteria"/>
</dbReference>
<dbReference type="Proteomes" id="UP000016566">
    <property type="component" value="Unassembled WGS sequence"/>
</dbReference>
<proteinExistence type="predicted"/>
<comment type="caution">
    <text evidence="1">The sequence shown here is derived from an EMBL/GenBank/DDBJ whole genome shotgun (WGS) entry which is preliminary data.</text>
</comment>
<sequence length="310" mass="33453">MPPLPHDPKIAGLLDEIYQSAITPALWESLPARLAAIAGGGAWALQLVRRGGLRGTVVHGVNFDPALMADYPDHYAVMNPWLPVLRRTPVMQLVHDRQLVPEEALLKSEFYADFLKPQGDIHRSFGMVLVNGEAGGLVISCNHAPGHTDTIGTAGSQLLSLIGPHLRRAFDLTRLVERSAMQAGAQVMDGIAGLHACFALDARSRLVASDVRADALLRQGDVLKLGRDRRLRFVDDCANAALDDRLAREGRTGGGFVVPGPGGERRLARLAPLPRPQSIAPLEMMLSADRAVAALIITEPGQTYARDEDL</sequence>
<dbReference type="OrthoDB" id="4457864at2"/>
<dbReference type="AlphaFoldDB" id="U2Z5U3"/>
<accession>U2Z5U3</accession>
<gene>
    <name evidence="1" type="ORF">MBELCI_2832</name>
</gene>
<name>U2Z5U3_9RHOB</name>
<dbReference type="EMBL" id="BATB01000047">
    <property type="protein sequence ID" value="GAD56780.1"/>
    <property type="molecule type" value="Genomic_DNA"/>
</dbReference>
<dbReference type="STRING" id="1337093.MBELCI_2832"/>
<reference evidence="1" key="1">
    <citation type="journal article" date="2013" name="Genome Announc.">
        <title>Draft Genome Sequence of Loktanella cinnabarina LL-001T, Isolated from Deep-Sea Floor Sediment.</title>
        <authorList>
            <person name="Nishi S."/>
            <person name="Tsubouchi T."/>
            <person name="Takaki Y."/>
            <person name="Koyanagi R."/>
            <person name="Satoh N."/>
            <person name="Maruyama T."/>
            <person name="Hatada Y."/>
        </authorList>
    </citation>
    <scope>NUCLEOTIDE SEQUENCE [LARGE SCALE GENOMIC DNA]</scope>
    <source>
        <strain evidence="1">LL-001</strain>
    </source>
</reference>
<evidence type="ECO:0000313" key="1">
    <source>
        <dbReference type="EMBL" id="GAD56780.1"/>
    </source>
</evidence>
<protein>
    <submittedName>
        <fullName evidence="1">TeiR protein</fullName>
    </submittedName>
</protein>
<organism evidence="1 2">
    <name type="scientific">Limimaricola cinnabarinus LL-001</name>
    <dbReference type="NCBI Taxonomy" id="1337093"/>
    <lineage>
        <taxon>Bacteria</taxon>
        <taxon>Pseudomonadati</taxon>
        <taxon>Pseudomonadota</taxon>
        <taxon>Alphaproteobacteria</taxon>
        <taxon>Rhodobacterales</taxon>
        <taxon>Paracoccaceae</taxon>
        <taxon>Limimaricola</taxon>
    </lineage>
</organism>